<feature type="compositionally biased region" description="Basic and acidic residues" evidence="1">
    <location>
        <begin position="103"/>
        <end position="117"/>
    </location>
</feature>
<feature type="region of interest" description="Disordered" evidence="1">
    <location>
        <begin position="103"/>
        <end position="127"/>
    </location>
</feature>
<accession>A0ABU7A5G7</accession>
<gene>
    <name evidence="2" type="ORF">ATANTOWER_010314</name>
</gene>
<evidence type="ECO:0000313" key="2">
    <source>
        <dbReference type="EMBL" id="MED6233331.1"/>
    </source>
</evidence>
<proteinExistence type="predicted"/>
<dbReference type="Proteomes" id="UP001345963">
    <property type="component" value="Unassembled WGS sequence"/>
</dbReference>
<feature type="compositionally biased region" description="Gly residues" evidence="1">
    <location>
        <begin position="118"/>
        <end position="127"/>
    </location>
</feature>
<evidence type="ECO:0000313" key="3">
    <source>
        <dbReference type="Proteomes" id="UP001345963"/>
    </source>
</evidence>
<keyword evidence="3" id="KW-1185">Reference proteome</keyword>
<organism evidence="2 3">
    <name type="scientific">Ataeniobius toweri</name>
    <dbReference type="NCBI Taxonomy" id="208326"/>
    <lineage>
        <taxon>Eukaryota</taxon>
        <taxon>Metazoa</taxon>
        <taxon>Chordata</taxon>
        <taxon>Craniata</taxon>
        <taxon>Vertebrata</taxon>
        <taxon>Euteleostomi</taxon>
        <taxon>Actinopterygii</taxon>
        <taxon>Neopterygii</taxon>
        <taxon>Teleostei</taxon>
        <taxon>Neoteleostei</taxon>
        <taxon>Acanthomorphata</taxon>
        <taxon>Ovalentaria</taxon>
        <taxon>Atherinomorphae</taxon>
        <taxon>Cyprinodontiformes</taxon>
        <taxon>Goodeidae</taxon>
        <taxon>Ataeniobius</taxon>
    </lineage>
</organism>
<evidence type="ECO:0000256" key="1">
    <source>
        <dbReference type="SAM" id="MobiDB-lite"/>
    </source>
</evidence>
<feature type="region of interest" description="Disordered" evidence="1">
    <location>
        <begin position="17"/>
        <end position="61"/>
    </location>
</feature>
<dbReference type="EMBL" id="JAHUTI010002296">
    <property type="protein sequence ID" value="MED6233331.1"/>
    <property type="molecule type" value="Genomic_DNA"/>
</dbReference>
<name>A0ABU7A5G7_9TELE</name>
<reference evidence="2 3" key="1">
    <citation type="submission" date="2021-07" db="EMBL/GenBank/DDBJ databases">
        <authorList>
            <person name="Palmer J.M."/>
        </authorList>
    </citation>
    <scope>NUCLEOTIDE SEQUENCE [LARGE SCALE GENOMIC DNA]</scope>
    <source>
        <strain evidence="2 3">AT_MEX2019</strain>
        <tissue evidence="2">Muscle</tissue>
    </source>
</reference>
<sequence>MRWRNGLSSIKLMEARWRARPGGDELDQPLGEKQRRGKNGGRKRGQGARDQFQADAEESSKGIFLPNADTHVHVSGQVDECSLCHTACALLIPLDVHPSLADVQREARSDGRPEREGGGGGGEGGWRGINIIL</sequence>
<protein>
    <submittedName>
        <fullName evidence="2">Uncharacterized protein</fullName>
    </submittedName>
</protein>
<comment type="caution">
    <text evidence="2">The sequence shown here is derived from an EMBL/GenBank/DDBJ whole genome shotgun (WGS) entry which is preliminary data.</text>
</comment>
<feature type="compositionally biased region" description="Basic residues" evidence="1">
    <location>
        <begin position="35"/>
        <end position="46"/>
    </location>
</feature>